<dbReference type="Proteomes" id="UP000837932">
    <property type="component" value="Unassembled WGS sequence"/>
</dbReference>
<accession>A0ABN8EUP2</accession>
<proteinExistence type="predicted"/>
<dbReference type="InterPro" id="IPR029044">
    <property type="entry name" value="Nucleotide-diphossugar_trans"/>
</dbReference>
<evidence type="ECO:0000313" key="2">
    <source>
        <dbReference type="Proteomes" id="UP000837932"/>
    </source>
</evidence>
<reference evidence="1" key="1">
    <citation type="submission" date="2021-12" db="EMBL/GenBank/DDBJ databases">
        <authorList>
            <person name="Rodrigo-Torres L."/>
            <person name="Arahal R. D."/>
            <person name="Lucena T."/>
        </authorList>
    </citation>
    <scope>NUCLEOTIDE SEQUENCE</scope>
    <source>
        <strain evidence="1">CECT 8858</strain>
    </source>
</reference>
<dbReference type="EMBL" id="CAKLPY010000001">
    <property type="protein sequence ID" value="CAH0995225.1"/>
    <property type="molecule type" value="Genomic_DNA"/>
</dbReference>
<dbReference type="SUPFAM" id="SSF53448">
    <property type="entry name" value="Nucleotide-diphospho-sugar transferases"/>
    <property type="match status" value="1"/>
</dbReference>
<comment type="caution">
    <text evidence="1">The sequence shown here is derived from an EMBL/GenBank/DDBJ whole genome shotgun (WGS) entry which is preliminary data.</text>
</comment>
<protein>
    <recommendedName>
        <fullName evidence="3">Glycosyl transferase</fullName>
    </recommendedName>
</protein>
<keyword evidence="2" id="KW-1185">Reference proteome</keyword>
<dbReference type="Gene3D" id="3.90.550.10">
    <property type="entry name" value="Spore Coat Polysaccharide Biosynthesis Protein SpsA, Chain A"/>
    <property type="match status" value="1"/>
</dbReference>
<sequence>MPSLPLIFTVCHINQLANAFVLGDSIKKHHPDYQFFIGLVDSKKNIPAKINSPYPIIDIEELNLDGFAEMSRKYTWDELSADCKPFFAQYFLEKNKNKIIYFDCTSIIYQPISFLSEILDNQSIILVPQLLHAGVHPDEKQILNTGIFHSGFFALKHSTEVVSFLNWWKENTKTKGFHDLCKGLNADQLWLEHVPAMFEKVSILKEEGINIGYWNLSERNIYSDENKTLIDEKKVISVNFKGLKYWKSYKNLIEQYQDTLLKTVKPSYGIPNPKDKTFQKNIAKNIRAINYIFDWFLDKIS</sequence>
<evidence type="ECO:0008006" key="3">
    <source>
        <dbReference type="Google" id="ProtNLM"/>
    </source>
</evidence>
<organism evidence="1 2">
    <name type="scientific">Emticicia aquatica</name>
    <dbReference type="NCBI Taxonomy" id="1681835"/>
    <lineage>
        <taxon>Bacteria</taxon>
        <taxon>Pseudomonadati</taxon>
        <taxon>Bacteroidota</taxon>
        <taxon>Cytophagia</taxon>
        <taxon>Cytophagales</taxon>
        <taxon>Leadbetterellaceae</taxon>
        <taxon>Emticicia</taxon>
    </lineage>
</organism>
<dbReference type="RefSeq" id="WP_238805688.1">
    <property type="nucleotide sequence ID" value="NZ_CAKLPY010000001.1"/>
</dbReference>
<gene>
    <name evidence="1" type="ORF">EMA8858_01345</name>
</gene>
<name>A0ABN8EUP2_9BACT</name>
<evidence type="ECO:0000313" key="1">
    <source>
        <dbReference type="EMBL" id="CAH0995225.1"/>
    </source>
</evidence>